<name>A0A367RB93_NOSPU</name>
<proteinExistence type="predicted"/>
<evidence type="ECO:0000313" key="2">
    <source>
        <dbReference type="Proteomes" id="UP000252085"/>
    </source>
</evidence>
<dbReference type="Proteomes" id="UP000252085">
    <property type="component" value="Unassembled WGS sequence"/>
</dbReference>
<evidence type="ECO:0000313" key="1">
    <source>
        <dbReference type="EMBL" id="RCJ32953.1"/>
    </source>
</evidence>
<accession>A0A367RB93</accession>
<gene>
    <name evidence="1" type="ORF">A6769_26315</name>
</gene>
<dbReference type="EMBL" id="LXQE01000162">
    <property type="protein sequence ID" value="RCJ32953.1"/>
    <property type="molecule type" value="Genomic_DNA"/>
</dbReference>
<organism evidence="1 2">
    <name type="scientific">Nostoc punctiforme NIES-2108</name>
    <dbReference type="NCBI Taxonomy" id="1356359"/>
    <lineage>
        <taxon>Bacteria</taxon>
        <taxon>Bacillati</taxon>
        <taxon>Cyanobacteriota</taxon>
        <taxon>Cyanophyceae</taxon>
        <taxon>Nostocales</taxon>
        <taxon>Nostocaceae</taxon>
        <taxon>Nostoc</taxon>
    </lineage>
</organism>
<comment type="caution">
    <text evidence="1">The sequence shown here is derived from an EMBL/GenBank/DDBJ whole genome shotgun (WGS) entry which is preliminary data.</text>
</comment>
<sequence>MFTRTELEVKSLRALRDLCLIQYGIQAIGNSADKASYINALLTFPVIACKQVSENKGLKSPMLSQVEALEATLEAMGTPTPEQSALLKVTMEGRKLEYPARYSQEKLFGLYRVKWHLDTALEILGML</sequence>
<reference evidence="1 2" key="1">
    <citation type="submission" date="2016-04" db="EMBL/GenBank/DDBJ databases">
        <authorList>
            <person name="Evans L.H."/>
            <person name="Alamgir A."/>
            <person name="Owens N."/>
            <person name="Weber N.D."/>
            <person name="Virtaneva K."/>
            <person name="Barbian K."/>
            <person name="Babar A."/>
            <person name="Rosenke K."/>
        </authorList>
    </citation>
    <scope>NUCLEOTIDE SEQUENCE [LARGE SCALE GENOMIC DNA]</scope>
    <source>
        <strain evidence="1">NIES-2108</strain>
    </source>
</reference>
<protein>
    <submittedName>
        <fullName evidence="1">Uncharacterized protein</fullName>
    </submittedName>
</protein>
<dbReference type="AlphaFoldDB" id="A0A367RB93"/>